<dbReference type="InterPro" id="IPR037185">
    <property type="entry name" value="EmrE-like"/>
</dbReference>
<keyword evidence="2 6" id="KW-0812">Transmembrane</keyword>
<protein>
    <submittedName>
        <fullName evidence="7">DUF803-domain-containing protein</fullName>
    </submittedName>
</protein>
<dbReference type="SUPFAM" id="SSF103481">
    <property type="entry name" value="Multidrug resistance efflux transporter EmrE"/>
    <property type="match status" value="1"/>
</dbReference>
<name>A0A4Y7T289_COPMI</name>
<feature type="compositionally biased region" description="Low complexity" evidence="5">
    <location>
        <begin position="377"/>
        <end position="386"/>
    </location>
</feature>
<dbReference type="InterPro" id="IPR008521">
    <property type="entry name" value="Mg_trans_NIPA"/>
</dbReference>
<feature type="compositionally biased region" description="Basic and acidic residues" evidence="5">
    <location>
        <begin position="676"/>
        <end position="689"/>
    </location>
</feature>
<comment type="caution">
    <text evidence="7">The sequence shown here is derived from an EMBL/GenBank/DDBJ whole genome shotgun (WGS) entry which is preliminary data.</text>
</comment>
<dbReference type="PANTHER" id="PTHR12570:SF92">
    <property type="entry name" value="SPICHTHYIN, ISOFORM B"/>
    <property type="match status" value="1"/>
</dbReference>
<evidence type="ECO:0000313" key="7">
    <source>
        <dbReference type="EMBL" id="TEB28068.1"/>
    </source>
</evidence>
<feature type="compositionally biased region" description="Polar residues" evidence="5">
    <location>
        <begin position="629"/>
        <end position="649"/>
    </location>
</feature>
<organism evidence="7 8">
    <name type="scientific">Coprinellus micaceus</name>
    <name type="common">Glistening ink-cap mushroom</name>
    <name type="synonym">Coprinus micaceus</name>
    <dbReference type="NCBI Taxonomy" id="71717"/>
    <lineage>
        <taxon>Eukaryota</taxon>
        <taxon>Fungi</taxon>
        <taxon>Dikarya</taxon>
        <taxon>Basidiomycota</taxon>
        <taxon>Agaricomycotina</taxon>
        <taxon>Agaricomycetes</taxon>
        <taxon>Agaricomycetidae</taxon>
        <taxon>Agaricales</taxon>
        <taxon>Agaricineae</taxon>
        <taxon>Psathyrellaceae</taxon>
        <taxon>Coprinellus</taxon>
    </lineage>
</organism>
<feature type="region of interest" description="Disordered" evidence="5">
    <location>
        <begin position="584"/>
        <end position="734"/>
    </location>
</feature>
<sequence>MTPTAVSAAAAATTSAADGSLKFGNLKVVGIVLAVASGVLIGTSFPLKKKGLLLSQAGGEAGEGVAYLKSWLWWAGMIMMILGEICNFAAYAFVEAIVVTPLGALSVVISAILSSIFLNEKLTFFGWLGCALCILGSIIIAINGPHEASVGQIREFQKLFLAPGFLAWGSVLIVASLVIIIYFAPRYGKKSMLWYISVCSMIGGLSVSVTTGLGAAIVTSAQGSNQFKYWFIYFLLGFVVVTLLTEIYYLNVALALFNTAMVTPTYYVIFTFFTMVTTIILFKGLKAPVLQIITIVMGFLVICFGITILQMSKIDPKNLGKSGLDRRSTLLLQAARSHNDELDEKGDITHIEDPGMDALRGSFGTVGSIIRARTAKRLSQSSRLSRGGTASGAWDPHHLSTDSRGDGLPDRLSGMKRHQLYDAPVPRSGGGDDDALSVHSLTPKRPTIKFDNRDLVHSYNRPGTGDNTTKHEHRQALGSPAARDGYPPLPPMPNSGQGLLDIPLPQLPRDSTASLDNIAGLGANGRLDSSNSTGGRMENSGNVGSTTAVGSVGSLKDLQFEFDKSSKGSGSLSQLLAYPPLLGKEHDVHSAPPTVYDRYRPPASGRKDSREIFDTGYGEDGRPRETLLSFPSVTDSGMSQDWSSTSELNATDKRMKGNNKSNTSLAATLGVNVSGQRERSKERSRERSSKKYPGAGKDVDEEESESLWRRSLENESEEGGSTANHGIRLVPSRK</sequence>
<evidence type="ECO:0000256" key="4">
    <source>
        <dbReference type="ARBA" id="ARBA00023136"/>
    </source>
</evidence>
<comment type="subcellular location">
    <subcellularLocation>
        <location evidence="1">Membrane</location>
        <topology evidence="1">Multi-pass membrane protein</topology>
    </subcellularLocation>
</comment>
<dbReference type="GO" id="GO:0015095">
    <property type="term" value="F:magnesium ion transmembrane transporter activity"/>
    <property type="evidence" value="ECO:0007669"/>
    <property type="project" value="InterPro"/>
</dbReference>
<feature type="region of interest" description="Disordered" evidence="5">
    <location>
        <begin position="377"/>
        <end position="497"/>
    </location>
</feature>
<evidence type="ECO:0000256" key="3">
    <source>
        <dbReference type="ARBA" id="ARBA00022989"/>
    </source>
</evidence>
<keyword evidence="3 6" id="KW-1133">Transmembrane helix</keyword>
<keyword evidence="4 6" id="KW-0472">Membrane</keyword>
<feature type="transmembrane region" description="Helical" evidence="6">
    <location>
        <begin position="264"/>
        <end position="282"/>
    </location>
</feature>
<gene>
    <name evidence="7" type="ORF">FA13DRAFT_1816036</name>
</gene>
<feature type="transmembrane region" description="Helical" evidence="6">
    <location>
        <begin position="192"/>
        <end position="218"/>
    </location>
</feature>
<dbReference type="Proteomes" id="UP000298030">
    <property type="component" value="Unassembled WGS sequence"/>
</dbReference>
<keyword evidence="8" id="KW-1185">Reference proteome</keyword>
<evidence type="ECO:0000313" key="8">
    <source>
        <dbReference type="Proteomes" id="UP000298030"/>
    </source>
</evidence>
<dbReference type="AlphaFoldDB" id="A0A4Y7T289"/>
<feature type="transmembrane region" description="Helical" evidence="6">
    <location>
        <begin position="26"/>
        <end position="47"/>
    </location>
</feature>
<dbReference type="PANTHER" id="PTHR12570">
    <property type="match status" value="1"/>
</dbReference>
<feature type="transmembrane region" description="Helical" evidence="6">
    <location>
        <begin position="71"/>
        <end position="90"/>
    </location>
</feature>
<dbReference type="OrthoDB" id="6428174at2759"/>
<feature type="transmembrane region" description="Helical" evidence="6">
    <location>
        <begin position="125"/>
        <end position="145"/>
    </location>
</feature>
<feature type="compositionally biased region" description="Polar residues" evidence="5">
    <location>
        <begin position="658"/>
        <end position="675"/>
    </location>
</feature>
<reference evidence="7 8" key="1">
    <citation type="journal article" date="2019" name="Nat. Ecol. Evol.">
        <title>Megaphylogeny resolves global patterns of mushroom evolution.</title>
        <authorList>
            <person name="Varga T."/>
            <person name="Krizsan K."/>
            <person name="Foldi C."/>
            <person name="Dima B."/>
            <person name="Sanchez-Garcia M."/>
            <person name="Sanchez-Ramirez S."/>
            <person name="Szollosi G.J."/>
            <person name="Szarkandi J.G."/>
            <person name="Papp V."/>
            <person name="Albert L."/>
            <person name="Andreopoulos W."/>
            <person name="Angelini C."/>
            <person name="Antonin V."/>
            <person name="Barry K.W."/>
            <person name="Bougher N.L."/>
            <person name="Buchanan P."/>
            <person name="Buyck B."/>
            <person name="Bense V."/>
            <person name="Catcheside P."/>
            <person name="Chovatia M."/>
            <person name="Cooper J."/>
            <person name="Damon W."/>
            <person name="Desjardin D."/>
            <person name="Finy P."/>
            <person name="Geml J."/>
            <person name="Haridas S."/>
            <person name="Hughes K."/>
            <person name="Justo A."/>
            <person name="Karasinski D."/>
            <person name="Kautmanova I."/>
            <person name="Kiss B."/>
            <person name="Kocsube S."/>
            <person name="Kotiranta H."/>
            <person name="LaButti K.M."/>
            <person name="Lechner B.E."/>
            <person name="Liimatainen K."/>
            <person name="Lipzen A."/>
            <person name="Lukacs Z."/>
            <person name="Mihaltcheva S."/>
            <person name="Morgado L.N."/>
            <person name="Niskanen T."/>
            <person name="Noordeloos M.E."/>
            <person name="Ohm R.A."/>
            <person name="Ortiz-Santana B."/>
            <person name="Ovrebo C."/>
            <person name="Racz N."/>
            <person name="Riley R."/>
            <person name="Savchenko A."/>
            <person name="Shiryaev A."/>
            <person name="Soop K."/>
            <person name="Spirin V."/>
            <person name="Szebenyi C."/>
            <person name="Tomsovsky M."/>
            <person name="Tulloss R.E."/>
            <person name="Uehling J."/>
            <person name="Grigoriev I.V."/>
            <person name="Vagvolgyi C."/>
            <person name="Papp T."/>
            <person name="Martin F.M."/>
            <person name="Miettinen O."/>
            <person name="Hibbett D.S."/>
            <person name="Nagy L.G."/>
        </authorList>
    </citation>
    <scope>NUCLEOTIDE SEQUENCE [LARGE SCALE GENOMIC DNA]</scope>
    <source>
        <strain evidence="7 8">FP101781</strain>
    </source>
</reference>
<evidence type="ECO:0000256" key="5">
    <source>
        <dbReference type="SAM" id="MobiDB-lite"/>
    </source>
</evidence>
<proteinExistence type="predicted"/>
<dbReference type="Pfam" id="PF05653">
    <property type="entry name" value="Mg_trans_NIPA"/>
    <property type="match status" value="1"/>
</dbReference>
<accession>A0A4Y7T289</accession>
<feature type="compositionally biased region" description="Basic and acidic residues" evidence="5">
    <location>
        <begin position="597"/>
        <end position="625"/>
    </location>
</feature>
<evidence type="ECO:0000256" key="2">
    <source>
        <dbReference type="ARBA" id="ARBA00022692"/>
    </source>
</evidence>
<feature type="transmembrane region" description="Helical" evidence="6">
    <location>
        <begin position="288"/>
        <end position="309"/>
    </location>
</feature>
<feature type="transmembrane region" description="Helical" evidence="6">
    <location>
        <begin position="230"/>
        <end position="257"/>
    </location>
</feature>
<feature type="transmembrane region" description="Helical" evidence="6">
    <location>
        <begin position="96"/>
        <end position="118"/>
    </location>
</feature>
<dbReference type="Gene3D" id="1.10.3730.20">
    <property type="match status" value="1"/>
</dbReference>
<dbReference type="EMBL" id="QPFP01000035">
    <property type="protein sequence ID" value="TEB28068.1"/>
    <property type="molecule type" value="Genomic_DNA"/>
</dbReference>
<feature type="compositionally biased region" description="Basic and acidic residues" evidence="5">
    <location>
        <begin position="395"/>
        <end position="409"/>
    </location>
</feature>
<dbReference type="GO" id="GO:0016020">
    <property type="term" value="C:membrane"/>
    <property type="evidence" value="ECO:0007669"/>
    <property type="project" value="UniProtKB-SubCell"/>
</dbReference>
<evidence type="ECO:0000256" key="6">
    <source>
        <dbReference type="SAM" id="Phobius"/>
    </source>
</evidence>
<dbReference type="STRING" id="71717.A0A4Y7T289"/>
<feature type="transmembrane region" description="Helical" evidence="6">
    <location>
        <begin position="165"/>
        <end position="185"/>
    </location>
</feature>
<evidence type="ECO:0000256" key="1">
    <source>
        <dbReference type="ARBA" id="ARBA00004141"/>
    </source>
</evidence>